<accession>A0A6M0IHV2</accession>
<name>A0A6M0IHV2_9BACT</name>
<keyword evidence="3" id="KW-1185">Reference proteome</keyword>
<evidence type="ECO:0000256" key="1">
    <source>
        <dbReference type="SAM" id="SignalP"/>
    </source>
</evidence>
<feature type="chain" id="PRO_5026707497" description="Ig-like domain-containing protein" evidence="1">
    <location>
        <begin position="24"/>
        <end position="742"/>
    </location>
</feature>
<dbReference type="RefSeq" id="WP_164038337.1">
    <property type="nucleotide sequence ID" value="NZ_JAAGNZ010000001.1"/>
</dbReference>
<sequence>MKNVLNLLVLLCLALPGFGQNVAKPKAIISSSLGSYTVTAPDVPKDYYGRGDNARAIFRDAVYKGEWRLVTDEGCIIPKGTIPPAQKPNCSTVVSCDYQIAVNSPSVGCSETVLLTTTASGTAATGLAYTWTGPGGQTIAGDILAVASSTNGAFQYVATVSKAGCTSKTAVATLTVTGCQTQTTVTPSTGVYAYRGDDFDYTPYADADQSNKFPVFENSNIYVSLALRNQLQGATQPGLGGGIYQIKNKQSANPDHVLVNVPNRYIGDDNGSPDRNRTPDFLGTGQGLGECVYESPKPYYATGETGVTTAPNITQPVGTDPGLGYNPFELGDDFNNTGRLLKFGKSTNGFYTAMGPMAYGQNRVYLGNEVLMEKWGEVSGKTLSLHYQTTFNRAAFSRAIDKAQEAPCLYVPGGRKFVWYDGPSPYTNGGLTEIIAPVNTGPGGNGLNKGLNGMRDGNVFPTENWIANIGENGYGIGLILYDNIMTSYGYAGDGGADMINPNSGGSWGYIGWNPQEVLDFNIRWRHRVKLVVGTVSEIRQEAYSNPYRPASTPRFKFNRAGREGWIFNAGDNENEKHTWDDGYTGNARAGWKVYFSGGGDYSASMTSPGGIWYTNQFNKLYIRYKYSGRETEMELKFQRNRQLPNNTDVVYNAAGKKYGAEEAVRYANGGADQDGQRVKFAVIGDGQWHTAVVDFAGLPKWTGIISRFVINPHYYVGGKTYQDGESMTIDWMNTENTDPFPN</sequence>
<dbReference type="EMBL" id="JAAGNZ010000001">
    <property type="protein sequence ID" value="NEU67754.1"/>
    <property type="molecule type" value="Genomic_DNA"/>
</dbReference>
<organism evidence="2 3">
    <name type="scientific">Spirosoma agri</name>
    <dbReference type="NCBI Taxonomy" id="1987381"/>
    <lineage>
        <taxon>Bacteria</taxon>
        <taxon>Pseudomonadati</taxon>
        <taxon>Bacteroidota</taxon>
        <taxon>Cytophagia</taxon>
        <taxon>Cytophagales</taxon>
        <taxon>Cytophagaceae</taxon>
        <taxon>Spirosoma</taxon>
    </lineage>
</organism>
<dbReference type="AlphaFoldDB" id="A0A6M0IHV2"/>
<feature type="signal peptide" evidence="1">
    <location>
        <begin position="1"/>
        <end position="23"/>
    </location>
</feature>
<evidence type="ECO:0000313" key="2">
    <source>
        <dbReference type="EMBL" id="NEU67754.1"/>
    </source>
</evidence>
<proteinExistence type="predicted"/>
<dbReference type="Proteomes" id="UP000477386">
    <property type="component" value="Unassembled WGS sequence"/>
</dbReference>
<evidence type="ECO:0008006" key="4">
    <source>
        <dbReference type="Google" id="ProtNLM"/>
    </source>
</evidence>
<reference evidence="2 3" key="1">
    <citation type="submission" date="2020-02" db="EMBL/GenBank/DDBJ databases">
        <title>Draft genome sequence of two Spirosoma agri KCTC 52727 and Spirosoma terrae KCTC 52035.</title>
        <authorList>
            <person name="Rojas J."/>
            <person name="Ambika Manirajan B."/>
            <person name="Ratering S."/>
            <person name="Suarez C."/>
            <person name="Schnell S."/>
        </authorList>
    </citation>
    <scope>NUCLEOTIDE SEQUENCE [LARGE SCALE GENOMIC DNA]</scope>
    <source>
        <strain evidence="2 3">KCTC 52727</strain>
    </source>
</reference>
<gene>
    <name evidence="2" type="ORF">GK091_12765</name>
</gene>
<keyword evidence="1" id="KW-0732">Signal</keyword>
<comment type="caution">
    <text evidence="2">The sequence shown here is derived from an EMBL/GenBank/DDBJ whole genome shotgun (WGS) entry which is preliminary data.</text>
</comment>
<evidence type="ECO:0000313" key="3">
    <source>
        <dbReference type="Proteomes" id="UP000477386"/>
    </source>
</evidence>
<protein>
    <recommendedName>
        <fullName evidence="4">Ig-like domain-containing protein</fullName>
    </recommendedName>
</protein>